<comment type="caution">
    <text evidence="2">The sequence shown here is derived from an EMBL/GenBank/DDBJ whole genome shotgun (WGS) entry which is preliminary data.</text>
</comment>
<evidence type="ECO:0000313" key="3">
    <source>
        <dbReference type="Proteomes" id="UP001140949"/>
    </source>
</evidence>
<accession>A0AAX6I938</accession>
<dbReference type="Proteomes" id="UP001140949">
    <property type="component" value="Unassembled WGS sequence"/>
</dbReference>
<evidence type="ECO:0000313" key="2">
    <source>
        <dbReference type="EMBL" id="KAJ6848955.1"/>
    </source>
</evidence>
<dbReference type="AlphaFoldDB" id="A0AAX6I938"/>
<proteinExistence type="predicted"/>
<reference evidence="2" key="1">
    <citation type="journal article" date="2023" name="GigaByte">
        <title>Genome assembly of the bearded iris, Iris pallida Lam.</title>
        <authorList>
            <person name="Bruccoleri R.E."/>
            <person name="Oakeley E.J."/>
            <person name="Faust A.M.E."/>
            <person name="Altorfer M."/>
            <person name="Dessus-Babus S."/>
            <person name="Burckhardt D."/>
            <person name="Oertli M."/>
            <person name="Naumann U."/>
            <person name="Petersen F."/>
            <person name="Wong J."/>
        </authorList>
    </citation>
    <scope>NUCLEOTIDE SEQUENCE</scope>
    <source>
        <strain evidence="2">GSM-AAB239-AS_SAM_17_03QT</strain>
    </source>
</reference>
<feature type="region of interest" description="Disordered" evidence="1">
    <location>
        <begin position="1"/>
        <end position="31"/>
    </location>
</feature>
<sequence length="77" mass="8450">MSGTRATLTSSGGELHPQSQDTARKHQSPPELLAEIQSPDGIANYRLSMFEANPRTFAVPNNPMPNNSFLLLKVKEL</sequence>
<organism evidence="2 3">
    <name type="scientific">Iris pallida</name>
    <name type="common">Sweet iris</name>
    <dbReference type="NCBI Taxonomy" id="29817"/>
    <lineage>
        <taxon>Eukaryota</taxon>
        <taxon>Viridiplantae</taxon>
        <taxon>Streptophyta</taxon>
        <taxon>Embryophyta</taxon>
        <taxon>Tracheophyta</taxon>
        <taxon>Spermatophyta</taxon>
        <taxon>Magnoliopsida</taxon>
        <taxon>Liliopsida</taxon>
        <taxon>Asparagales</taxon>
        <taxon>Iridaceae</taxon>
        <taxon>Iridoideae</taxon>
        <taxon>Irideae</taxon>
        <taxon>Iris</taxon>
    </lineage>
</organism>
<gene>
    <name evidence="2" type="ORF">M6B38_272785</name>
</gene>
<protein>
    <submittedName>
        <fullName evidence="2">Vicilin</fullName>
    </submittedName>
</protein>
<name>A0AAX6I938_IRIPA</name>
<keyword evidence="3" id="KW-1185">Reference proteome</keyword>
<reference evidence="2" key="2">
    <citation type="submission" date="2023-04" db="EMBL/GenBank/DDBJ databases">
        <authorList>
            <person name="Bruccoleri R.E."/>
            <person name="Oakeley E.J."/>
            <person name="Faust A.-M."/>
            <person name="Dessus-Babus S."/>
            <person name="Altorfer M."/>
            <person name="Burckhardt D."/>
            <person name="Oertli M."/>
            <person name="Naumann U."/>
            <person name="Petersen F."/>
            <person name="Wong J."/>
        </authorList>
    </citation>
    <scope>NUCLEOTIDE SEQUENCE</scope>
    <source>
        <strain evidence="2">GSM-AAB239-AS_SAM_17_03QT</strain>
        <tissue evidence="2">Leaf</tissue>
    </source>
</reference>
<dbReference type="EMBL" id="JANAVB010004329">
    <property type="protein sequence ID" value="KAJ6848955.1"/>
    <property type="molecule type" value="Genomic_DNA"/>
</dbReference>
<feature type="compositionally biased region" description="Polar residues" evidence="1">
    <location>
        <begin position="1"/>
        <end position="21"/>
    </location>
</feature>
<evidence type="ECO:0000256" key="1">
    <source>
        <dbReference type="SAM" id="MobiDB-lite"/>
    </source>
</evidence>